<dbReference type="Proteomes" id="UP000186400">
    <property type="component" value="Unassembled WGS sequence"/>
</dbReference>
<proteinExistence type="predicted"/>
<dbReference type="AlphaFoldDB" id="A0A1N6Y587"/>
<evidence type="ECO:0000313" key="1">
    <source>
        <dbReference type="EMBL" id="SIR09815.1"/>
    </source>
</evidence>
<accession>A0A1N6Y587</accession>
<reference evidence="1 2" key="1">
    <citation type="submission" date="2017-01" db="EMBL/GenBank/DDBJ databases">
        <authorList>
            <person name="Mah S.A."/>
            <person name="Swanson W.J."/>
            <person name="Moy G.W."/>
            <person name="Vacquier V.D."/>
        </authorList>
    </citation>
    <scope>NUCLEOTIDE SEQUENCE [LARGE SCALE GENOMIC DNA]</scope>
    <source>
        <strain evidence="1 2">ASpG1</strain>
    </source>
</reference>
<dbReference type="RefSeq" id="WP_159438820.1">
    <property type="nucleotide sequence ID" value="NZ_FTMS01000040.1"/>
</dbReference>
<evidence type="ECO:0000313" key="2">
    <source>
        <dbReference type="Proteomes" id="UP000186400"/>
    </source>
</evidence>
<name>A0A1N6Y587_9SPIO</name>
<protein>
    <submittedName>
        <fullName evidence="1">Uncharacterized protein</fullName>
    </submittedName>
</protein>
<feature type="non-terminal residue" evidence="1">
    <location>
        <position position="1"/>
    </location>
</feature>
<keyword evidence="2" id="KW-1185">Reference proteome</keyword>
<gene>
    <name evidence="1" type="ORF">SAMN05920897_1401</name>
</gene>
<sequence length="198" mass="22485">GIMTVEKPKPLFSELRWELAEHDEDGRETGRQETNRITVGDPVILSAQAENFPDGSTAWVRVYEEPHEGSDPVLLYQELLEVRDQHVTCSWQVTDNPHPEAGGDPYFPTYFFRLEAVPEGRAESQDSATVEVQMELHVRGRTDDGRLLEEGTPYEVRLPDGTVVREGTLDADGTGHENEMERASYQIVFLPMRNERES</sequence>
<organism evidence="1 2">
    <name type="scientific">Alkalispirochaeta americana</name>
    <dbReference type="NCBI Taxonomy" id="159291"/>
    <lineage>
        <taxon>Bacteria</taxon>
        <taxon>Pseudomonadati</taxon>
        <taxon>Spirochaetota</taxon>
        <taxon>Spirochaetia</taxon>
        <taxon>Spirochaetales</taxon>
        <taxon>Spirochaetaceae</taxon>
        <taxon>Alkalispirochaeta</taxon>
    </lineage>
</organism>
<dbReference type="STRING" id="159291.SAMN05920897_1401"/>
<dbReference type="EMBL" id="FTMS01000040">
    <property type="protein sequence ID" value="SIR09815.1"/>
    <property type="molecule type" value="Genomic_DNA"/>
</dbReference>